<keyword evidence="2" id="KW-0238">DNA-binding</keyword>
<keyword evidence="5" id="KW-1185">Reference proteome</keyword>
<dbReference type="OrthoDB" id="2143914at2759"/>
<dbReference type="Proteomes" id="UP000566314">
    <property type="component" value="Unassembled WGS sequence"/>
</dbReference>
<evidence type="ECO:0000256" key="1">
    <source>
        <dbReference type="ARBA" id="ARBA00022737"/>
    </source>
</evidence>
<dbReference type="GO" id="GO:0003677">
    <property type="term" value="F:DNA binding"/>
    <property type="evidence" value="ECO:0007669"/>
    <property type="project" value="UniProtKB-KW"/>
</dbReference>
<evidence type="ECO:0000313" key="4">
    <source>
        <dbReference type="EMBL" id="NXT97710.1"/>
    </source>
</evidence>
<feature type="domain" description="C-myb C-terminal" evidence="3">
    <location>
        <begin position="2"/>
        <end position="110"/>
    </location>
</feature>
<gene>
    <name evidence="4" type="primary">Mybl2</name>
    <name evidence="4" type="ORF">BUPERY_R07812</name>
</gene>
<evidence type="ECO:0000256" key="2">
    <source>
        <dbReference type="ARBA" id="ARBA00023125"/>
    </source>
</evidence>
<evidence type="ECO:0000259" key="3">
    <source>
        <dbReference type="Pfam" id="PF09316"/>
    </source>
</evidence>
<accession>A0A7L3H0F1</accession>
<dbReference type="EMBL" id="VZTT01008409">
    <property type="protein sequence ID" value="NXT97710.1"/>
    <property type="molecule type" value="Genomic_DNA"/>
</dbReference>
<feature type="non-terminal residue" evidence="4">
    <location>
        <position position="1"/>
    </location>
</feature>
<organism evidence="4 5">
    <name type="scientific">Buphagus erythrorhynchus</name>
    <name type="common">red-billed oxpecker</name>
    <dbReference type="NCBI Taxonomy" id="245048"/>
    <lineage>
        <taxon>Eukaryota</taxon>
        <taxon>Metazoa</taxon>
        <taxon>Chordata</taxon>
        <taxon>Craniata</taxon>
        <taxon>Vertebrata</taxon>
        <taxon>Euteleostomi</taxon>
        <taxon>Archelosauria</taxon>
        <taxon>Archosauria</taxon>
        <taxon>Dinosauria</taxon>
        <taxon>Saurischia</taxon>
        <taxon>Theropoda</taxon>
        <taxon>Coelurosauria</taxon>
        <taxon>Aves</taxon>
        <taxon>Neognathae</taxon>
        <taxon>Neoaves</taxon>
        <taxon>Telluraves</taxon>
        <taxon>Australaves</taxon>
        <taxon>Passeriformes</taxon>
        <taxon>Sturnidae</taxon>
        <taxon>Buphagus</taxon>
    </lineage>
</organism>
<sequence>TLELENPSLTSTPVCSQKVIVTTPLHRDKTPLLQKNLAFVTPDQTYVVDNTPHTPTPFKNALEKYGPIKPLPQTPHLEEDLKEVLRSEAGIELIIEDDVKPEKQKRKQGVSWLCIQYQLLSYPVLLRSVLAGFIHPVFSPVATLLISKSLLEQDVTRCLSLPLTMLYTSFLFLLQMTRAWKAVACGGTRDQLFMQEKARQFLGTLKQSHTSRTLILS</sequence>
<keyword evidence="1" id="KW-0677">Repeat</keyword>
<protein>
    <submittedName>
        <fullName evidence="4">MYBB protein</fullName>
    </submittedName>
</protein>
<dbReference type="AlphaFoldDB" id="A0A7L3H0F1"/>
<name>A0A7L3H0F1_9PASS</name>
<dbReference type="Pfam" id="PF09316">
    <property type="entry name" value="Cmyb_C"/>
    <property type="match status" value="1"/>
</dbReference>
<dbReference type="InterPro" id="IPR015395">
    <property type="entry name" value="C-myb_C"/>
</dbReference>
<comment type="caution">
    <text evidence="4">The sequence shown here is derived from an EMBL/GenBank/DDBJ whole genome shotgun (WGS) entry which is preliminary data.</text>
</comment>
<feature type="non-terminal residue" evidence="4">
    <location>
        <position position="217"/>
    </location>
</feature>
<reference evidence="4 5" key="1">
    <citation type="submission" date="2019-09" db="EMBL/GenBank/DDBJ databases">
        <title>Bird 10,000 Genomes (B10K) Project - Family phase.</title>
        <authorList>
            <person name="Zhang G."/>
        </authorList>
    </citation>
    <scope>NUCLEOTIDE SEQUENCE [LARGE SCALE GENOMIC DNA]</scope>
    <source>
        <strain evidence="4">B10K-DU-012-02</strain>
    </source>
</reference>
<proteinExistence type="predicted"/>
<evidence type="ECO:0000313" key="5">
    <source>
        <dbReference type="Proteomes" id="UP000566314"/>
    </source>
</evidence>